<dbReference type="Gene3D" id="3.30.930.10">
    <property type="entry name" value="Bira Bifunctional Protein, Domain 2"/>
    <property type="match status" value="1"/>
</dbReference>
<evidence type="ECO:0000256" key="5">
    <source>
        <dbReference type="ARBA" id="ARBA00047846"/>
    </source>
</evidence>
<evidence type="ECO:0000256" key="6">
    <source>
        <dbReference type="HAMAP-Rule" id="MF_00978"/>
    </source>
</evidence>
<evidence type="ECO:0000256" key="1">
    <source>
        <dbReference type="ARBA" id="ARBA00022598"/>
    </source>
</evidence>
<dbReference type="InterPro" id="IPR004408">
    <property type="entry name" value="Biotin_CoA_COase_ligase"/>
</dbReference>
<keyword evidence="9" id="KW-1185">Reference proteome</keyword>
<dbReference type="EC" id="6.3.4.15" evidence="6"/>
<dbReference type="Pfam" id="PF03099">
    <property type="entry name" value="BPL_LplA_LipB"/>
    <property type="match status" value="1"/>
</dbReference>
<organism evidence="8 9">
    <name type="scientific">Thioalbus denitrificans</name>
    <dbReference type="NCBI Taxonomy" id="547122"/>
    <lineage>
        <taxon>Bacteria</taxon>
        <taxon>Pseudomonadati</taxon>
        <taxon>Pseudomonadota</taxon>
        <taxon>Gammaproteobacteria</taxon>
        <taxon>Chromatiales</taxon>
        <taxon>Ectothiorhodospiraceae</taxon>
        <taxon>Thioalbus</taxon>
    </lineage>
</organism>
<dbReference type="GO" id="GO:0005737">
    <property type="term" value="C:cytoplasm"/>
    <property type="evidence" value="ECO:0007669"/>
    <property type="project" value="TreeGrafter"/>
</dbReference>
<evidence type="ECO:0000256" key="4">
    <source>
        <dbReference type="ARBA" id="ARBA00023267"/>
    </source>
</evidence>
<dbReference type="GO" id="GO:0006355">
    <property type="term" value="P:regulation of DNA-templated transcription"/>
    <property type="evidence" value="ECO:0007669"/>
    <property type="project" value="UniProtKB-UniRule"/>
</dbReference>
<feature type="DNA-binding region" description="H-T-H motif" evidence="6">
    <location>
        <begin position="19"/>
        <end position="38"/>
    </location>
</feature>
<dbReference type="InterPro" id="IPR013196">
    <property type="entry name" value="HTH_11"/>
</dbReference>
<dbReference type="NCBIfam" id="NF008847">
    <property type="entry name" value="PRK11886.1-2"/>
    <property type="match status" value="1"/>
</dbReference>
<dbReference type="InterPro" id="IPR003142">
    <property type="entry name" value="BPL_C"/>
</dbReference>
<dbReference type="PANTHER" id="PTHR12835">
    <property type="entry name" value="BIOTIN PROTEIN LIGASE"/>
    <property type="match status" value="1"/>
</dbReference>
<dbReference type="EMBL" id="QPJY01000006">
    <property type="protein sequence ID" value="RCX29987.1"/>
    <property type="molecule type" value="Genomic_DNA"/>
</dbReference>
<keyword evidence="4 6" id="KW-0092">Biotin</keyword>
<comment type="function">
    <text evidence="6">Acts both as a biotin--[acetyl-CoA-carboxylase] ligase and a biotin-operon repressor. In the presence of ATP, BirA activates biotin to form the BirA-biotinyl-5'-adenylate (BirA-bio-5'-AMP or holoBirA) complex. HoloBirA can either transfer the biotinyl moiety to the biotin carboxyl carrier protein (BCCP) subunit of acetyl-CoA carboxylase, or bind to the biotin operator site and inhibit transcription of the operon.</text>
</comment>
<dbReference type="GO" id="GO:0003677">
    <property type="term" value="F:DNA binding"/>
    <property type="evidence" value="ECO:0007669"/>
    <property type="project" value="UniProtKB-UniRule"/>
</dbReference>
<feature type="binding site" evidence="6">
    <location>
        <begin position="92"/>
        <end position="94"/>
    </location>
    <ligand>
        <name>biotin</name>
        <dbReference type="ChEBI" id="CHEBI:57586"/>
    </ligand>
</feature>
<evidence type="ECO:0000256" key="2">
    <source>
        <dbReference type="ARBA" id="ARBA00022741"/>
    </source>
</evidence>
<protein>
    <recommendedName>
        <fullName evidence="6">Bifunctional ligase/repressor BirA</fullName>
    </recommendedName>
    <alternativeName>
        <fullName evidence="6">Biotin operon repressor</fullName>
    </alternativeName>
    <alternativeName>
        <fullName evidence="6">Biotin--[acetyl-CoA-carboxylase] ligase</fullName>
        <ecNumber evidence="6">6.3.4.15</ecNumber>
    </alternativeName>
    <alternativeName>
        <fullName evidence="6">Biotin--protein ligase</fullName>
    </alternativeName>
    <alternativeName>
        <fullName evidence="6">Biotin-[acetyl-CoA carboxylase] synthetase</fullName>
    </alternativeName>
</protein>
<dbReference type="SUPFAM" id="SSF50037">
    <property type="entry name" value="C-terminal domain of transcriptional repressors"/>
    <property type="match status" value="1"/>
</dbReference>
<dbReference type="InterPro" id="IPR008988">
    <property type="entry name" value="Transcriptional_repressor_C"/>
</dbReference>
<dbReference type="SUPFAM" id="SSF46785">
    <property type="entry name" value="Winged helix' DNA-binding domain"/>
    <property type="match status" value="1"/>
</dbReference>
<dbReference type="Pfam" id="PF02237">
    <property type="entry name" value="BPL_C"/>
    <property type="match status" value="1"/>
</dbReference>
<comment type="caution">
    <text evidence="8">The sequence shown here is derived from an EMBL/GenBank/DDBJ whole genome shotgun (WGS) entry which is preliminary data.</text>
</comment>
<dbReference type="PANTHER" id="PTHR12835:SF5">
    <property type="entry name" value="BIOTIN--PROTEIN LIGASE"/>
    <property type="match status" value="1"/>
</dbReference>
<dbReference type="InterPro" id="IPR011991">
    <property type="entry name" value="ArsR-like_HTH"/>
</dbReference>
<dbReference type="GO" id="GO:0004077">
    <property type="term" value="F:biotin--[biotin carboxyl-carrier protein] ligase activity"/>
    <property type="evidence" value="ECO:0007669"/>
    <property type="project" value="UniProtKB-UniRule"/>
</dbReference>
<feature type="binding site" evidence="6">
    <location>
        <position position="187"/>
    </location>
    <ligand>
        <name>biotin</name>
        <dbReference type="ChEBI" id="CHEBI:57586"/>
    </ligand>
</feature>
<dbReference type="NCBIfam" id="TIGR00121">
    <property type="entry name" value="birA_ligase"/>
    <property type="match status" value="1"/>
</dbReference>
<sequence>MEKTLKLIALLADGRFHSGEALGAALGMSRAAAWQHLQRLQGLGVRVDSVPGRGYRLAEPLDLLDAARISAALGEEARALISGIDVLGSTESTNAWLQAHAAGPAGHGRICLAEHQSAGRGRRGRSWASPFARNLYVSLAWDFALGPASLGGLSLAVGVAVAAALADVGAAGLGLKWPNDLLMDGRKAGGILLEVSGELAGATRTIIGIGLNYRMPAETPIDQPWADLHDALPAAPSRSELAGRVIDSLLLALSRFQEQGFPAFEADWRRFDAMRDREVILHTPKSAIRGIARGVDSSGALLLETATGLERYYGGEVSLRAES</sequence>
<dbReference type="Pfam" id="PF08279">
    <property type="entry name" value="HTH_11"/>
    <property type="match status" value="1"/>
</dbReference>
<proteinExistence type="inferred from homology"/>
<dbReference type="PROSITE" id="PS51733">
    <property type="entry name" value="BPL_LPL_CATALYTIC"/>
    <property type="match status" value="1"/>
</dbReference>
<dbReference type="HAMAP" id="MF_00978">
    <property type="entry name" value="Bifunct_BirA"/>
    <property type="match status" value="1"/>
</dbReference>
<dbReference type="InterPro" id="IPR036390">
    <property type="entry name" value="WH_DNA-bd_sf"/>
</dbReference>
<comment type="catalytic activity">
    <reaction evidence="5 6">
        <text>biotin + L-lysyl-[protein] + ATP = N(6)-biotinyl-L-lysyl-[protein] + AMP + diphosphate + H(+)</text>
        <dbReference type="Rhea" id="RHEA:11756"/>
        <dbReference type="Rhea" id="RHEA-COMP:9752"/>
        <dbReference type="Rhea" id="RHEA-COMP:10505"/>
        <dbReference type="ChEBI" id="CHEBI:15378"/>
        <dbReference type="ChEBI" id="CHEBI:29969"/>
        <dbReference type="ChEBI" id="CHEBI:30616"/>
        <dbReference type="ChEBI" id="CHEBI:33019"/>
        <dbReference type="ChEBI" id="CHEBI:57586"/>
        <dbReference type="ChEBI" id="CHEBI:83144"/>
        <dbReference type="ChEBI" id="CHEBI:456215"/>
        <dbReference type="EC" id="6.3.4.15"/>
    </reaction>
</comment>
<keyword evidence="1 6" id="KW-0436">Ligase</keyword>
<dbReference type="CDD" id="cd16442">
    <property type="entry name" value="BPL"/>
    <property type="match status" value="1"/>
</dbReference>
<dbReference type="InterPro" id="IPR004143">
    <property type="entry name" value="BPL_LPL_catalytic"/>
</dbReference>
<dbReference type="Gene3D" id="1.10.10.10">
    <property type="entry name" value="Winged helix-like DNA-binding domain superfamily/Winged helix DNA-binding domain"/>
    <property type="match status" value="1"/>
</dbReference>
<accession>A0A369CBG8</accession>
<dbReference type="AlphaFoldDB" id="A0A369CBG8"/>
<keyword evidence="6" id="KW-0238">DNA-binding</keyword>
<evidence type="ECO:0000256" key="3">
    <source>
        <dbReference type="ARBA" id="ARBA00022840"/>
    </source>
</evidence>
<feature type="binding site" evidence="6">
    <location>
        <begin position="120"/>
        <end position="122"/>
    </location>
    <ligand>
        <name>biotin</name>
        <dbReference type="ChEBI" id="CHEBI:57586"/>
    </ligand>
</feature>
<dbReference type="SUPFAM" id="SSF55681">
    <property type="entry name" value="Class II aaRS and biotin synthetases"/>
    <property type="match status" value="1"/>
</dbReference>
<name>A0A369CBG8_9GAMM</name>
<gene>
    <name evidence="6" type="primary">birA</name>
    <name evidence="8" type="ORF">DFQ59_106228</name>
</gene>
<keyword evidence="6" id="KW-0678">Repressor</keyword>
<dbReference type="GO" id="GO:0005524">
    <property type="term" value="F:ATP binding"/>
    <property type="evidence" value="ECO:0007669"/>
    <property type="project" value="UniProtKB-UniRule"/>
</dbReference>
<comment type="similarity">
    <text evidence="6">Belongs to the biotin--protein ligase family.</text>
</comment>
<evidence type="ECO:0000313" key="8">
    <source>
        <dbReference type="EMBL" id="RCX29987.1"/>
    </source>
</evidence>
<dbReference type="InterPro" id="IPR030855">
    <property type="entry name" value="Bifunct_BirA"/>
</dbReference>
<dbReference type="Proteomes" id="UP000252707">
    <property type="component" value="Unassembled WGS sequence"/>
</dbReference>
<dbReference type="RefSeq" id="WP_114280188.1">
    <property type="nucleotide sequence ID" value="NZ_QPJY01000006.1"/>
</dbReference>
<dbReference type="InterPro" id="IPR045864">
    <property type="entry name" value="aa-tRNA-synth_II/BPL/LPL"/>
</dbReference>
<evidence type="ECO:0000259" key="7">
    <source>
        <dbReference type="PROSITE" id="PS51733"/>
    </source>
</evidence>
<evidence type="ECO:0000313" key="9">
    <source>
        <dbReference type="Proteomes" id="UP000252707"/>
    </source>
</evidence>
<dbReference type="CDD" id="cd00090">
    <property type="entry name" value="HTH_ARSR"/>
    <property type="match status" value="1"/>
</dbReference>
<reference evidence="8 9" key="1">
    <citation type="submission" date="2018-07" db="EMBL/GenBank/DDBJ databases">
        <title>Genomic Encyclopedia of Type Strains, Phase IV (KMG-IV): sequencing the most valuable type-strain genomes for metagenomic binning, comparative biology and taxonomic classification.</title>
        <authorList>
            <person name="Goeker M."/>
        </authorList>
    </citation>
    <scope>NUCLEOTIDE SEQUENCE [LARGE SCALE GENOMIC DNA]</scope>
    <source>
        <strain evidence="8 9">DSM 26407</strain>
    </source>
</reference>
<dbReference type="Gene3D" id="2.30.30.100">
    <property type="match status" value="1"/>
</dbReference>
<keyword evidence="6" id="KW-0804">Transcription</keyword>
<dbReference type="InterPro" id="IPR036388">
    <property type="entry name" value="WH-like_DNA-bd_sf"/>
</dbReference>
<feature type="domain" description="BPL/LPL catalytic" evidence="7">
    <location>
        <begin position="85"/>
        <end position="257"/>
    </location>
</feature>
<keyword evidence="3 6" id="KW-0067">ATP-binding</keyword>
<keyword evidence="2 6" id="KW-0547">Nucleotide-binding</keyword>
<dbReference type="OrthoDB" id="9807064at2"/>
<feature type="binding site" evidence="6">
    <location>
        <position position="116"/>
    </location>
    <ligand>
        <name>biotin</name>
        <dbReference type="ChEBI" id="CHEBI:57586"/>
    </ligand>
</feature>
<keyword evidence="6" id="KW-0805">Transcription regulation</keyword>